<dbReference type="Proteomes" id="UP000887565">
    <property type="component" value="Unplaced"/>
</dbReference>
<sequence length="90" mass="9674">MQGCAVGGREATTQCARSVKPGSYFSSAINFTPSMLAEHARQVSPSTARSMLARHVRRCSSSSLLAEHARICDVLGEMLAEQRAETPIHA</sequence>
<dbReference type="WBParaSite" id="nRc.2.0.1.t19187-RA">
    <property type="protein sequence ID" value="nRc.2.0.1.t19187-RA"/>
    <property type="gene ID" value="nRc.2.0.1.g19187"/>
</dbReference>
<evidence type="ECO:0000313" key="2">
    <source>
        <dbReference type="WBParaSite" id="nRc.2.0.1.t19187-RA"/>
    </source>
</evidence>
<reference evidence="2" key="1">
    <citation type="submission" date="2022-11" db="UniProtKB">
        <authorList>
            <consortium name="WormBaseParasite"/>
        </authorList>
    </citation>
    <scope>IDENTIFICATION</scope>
</reference>
<organism evidence="1 2">
    <name type="scientific">Romanomermis culicivorax</name>
    <name type="common">Nematode worm</name>
    <dbReference type="NCBI Taxonomy" id="13658"/>
    <lineage>
        <taxon>Eukaryota</taxon>
        <taxon>Metazoa</taxon>
        <taxon>Ecdysozoa</taxon>
        <taxon>Nematoda</taxon>
        <taxon>Enoplea</taxon>
        <taxon>Dorylaimia</taxon>
        <taxon>Mermithida</taxon>
        <taxon>Mermithoidea</taxon>
        <taxon>Mermithidae</taxon>
        <taxon>Romanomermis</taxon>
    </lineage>
</organism>
<accession>A0A915J0G9</accession>
<proteinExistence type="predicted"/>
<dbReference type="AlphaFoldDB" id="A0A915J0G9"/>
<evidence type="ECO:0000313" key="1">
    <source>
        <dbReference type="Proteomes" id="UP000887565"/>
    </source>
</evidence>
<keyword evidence="1" id="KW-1185">Reference proteome</keyword>
<protein>
    <submittedName>
        <fullName evidence="2">Uncharacterized protein</fullName>
    </submittedName>
</protein>
<name>A0A915J0G9_ROMCU</name>